<feature type="region of interest" description="Disordered" evidence="7">
    <location>
        <begin position="1220"/>
        <end position="1252"/>
    </location>
</feature>
<evidence type="ECO:0000256" key="7">
    <source>
        <dbReference type="SAM" id="MobiDB-lite"/>
    </source>
</evidence>
<dbReference type="GO" id="GO:0051015">
    <property type="term" value="F:actin filament binding"/>
    <property type="evidence" value="ECO:0007669"/>
    <property type="project" value="TreeGrafter"/>
</dbReference>
<evidence type="ECO:0000256" key="1">
    <source>
        <dbReference type="ARBA" id="ARBA00022741"/>
    </source>
</evidence>
<dbReference type="PANTHER" id="PTHR47335:SF1">
    <property type="entry name" value="UNCONVENTIONAL MYOSIN-XVI"/>
    <property type="match status" value="1"/>
</dbReference>
<gene>
    <name evidence="9" type="primary">MYO16</name>
</gene>
<dbReference type="SMART" id="SM00242">
    <property type="entry name" value="MYSc"/>
    <property type="match status" value="1"/>
</dbReference>
<evidence type="ECO:0000256" key="5">
    <source>
        <dbReference type="PROSITE-ProRule" id="PRU00023"/>
    </source>
</evidence>
<feature type="compositionally biased region" description="Pro residues" evidence="7">
    <location>
        <begin position="1473"/>
        <end position="1498"/>
    </location>
</feature>
<dbReference type="SMART" id="SM00248">
    <property type="entry name" value="ANK"/>
    <property type="match status" value="3"/>
</dbReference>
<dbReference type="GO" id="GO:0005524">
    <property type="term" value="F:ATP binding"/>
    <property type="evidence" value="ECO:0007669"/>
    <property type="project" value="UniProtKB-UniRule"/>
</dbReference>
<dbReference type="InterPro" id="IPR039482">
    <property type="entry name" value="NYAP_N"/>
</dbReference>
<comment type="similarity">
    <text evidence="6">Belongs to the TRAFAC class myosin-kinesin ATPase superfamily. Myosin family.</text>
</comment>
<reference evidence="9" key="1">
    <citation type="submission" date="2023-09" db="UniProtKB">
        <authorList>
            <consortium name="Ensembl"/>
        </authorList>
    </citation>
    <scope>IDENTIFICATION</scope>
</reference>
<feature type="compositionally biased region" description="Basic and acidic residues" evidence="7">
    <location>
        <begin position="1107"/>
        <end position="1120"/>
    </location>
</feature>
<keyword evidence="6" id="KW-0009">Actin-binding</keyword>
<dbReference type="GO" id="GO:0043491">
    <property type="term" value="P:phosphatidylinositol 3-kinase/protein kinase B signal transduction"/>
    <property type="evidence" value="ECO:0007669"/>
    <property type="project" value="TreeGrafter"/>
</dbReference>
<organism evidence="9">
    <name type="scientific">Pundamilia nyererei</name>
    <dbReference type="NCBI Taxonomy" id="303518"/>
    <lineage>
        <taxon>Eukaryota</taxon>
        <taxon>Metazoa</taxon>
        <taxon>Chordata</taxon>
        <taxon>Craniata</taxon>
        <taxon>Vertebrata</taxon>
        <taxon>Euteleostomi</taxon>
        <taxon>Actinopterygii</taxon>
        <taxon>Neopterygii</taxon>
        <taxon>Teleostei</taxon>
        <taxon>Neoteleostei</taxon>
        <taxon>Acanthomorphata</taxon>
        <taxon>Ovalentaria</taxon>
        <taxon>Cichlomorphae</taxon>
        <taxon>Cichliformes</taxon>
        <taxon>Cichlidae</taxon>
        <taxon>African cichlids</taxon>
        <taxon>Pseudocrenilabrinae</taxon>
        <taxon>Haplochromini</taxon>
        <taxon>Pundamilia</taxon>
    </lineage>
</organism>
<dbReference type="PROSITE" id="PS51456">
    <property type="entry name" value="MYOSIN_MOTOR"/>
    <property type="match status" value="1"/>
</dbReference>
<evidence type="ECO:0000313" key="9">
    <source>
        <dbReference type="Ensembl" id="ENSPNYP00000026931.1"/>
    </source>
</evidence>
<evidence type="ECO:0000256" key="4">
    <source>
        <dbReference type="ARBA" id="ARBA00023175"/>
    </source>
</evidence>
<name>A0A3B4H0B0_9CICH</name>
<evidence type="ECO:0000256" key="2">
    <source>
        <dbReference type="ARBA" id="ARBA00022840"/>
    </source>
</evidence>
<dbReference type="GO" id="GO:2000134">
    <property type="term" value="P:negative regulation of G1/S transition of mitotic cell cycle"/>
    <property type="evidence" value="ECO:0007669"/>
    <property type="project" value="TreeGrafter"/>
</dbReference>
<dbReference type="Gene3D" id="1.20.5.4820">
    <property type="match status" value="1"/>
</dbReference>
<dbReference type="Pfam" id="PF15439">
    <property type="entry name" value="NYAP_N"/>
    <property type="match status" value="1"/>
</dbReference>
<feature type="region of interest" description="Disordered" evidence="7">
    <location>
        <begin position="265"/>
        <end position="286"/>
    </location>
</feature>
<dbReference type="PROSITE" id="PS50088">
    <property type="entry name" value="ANK_REPEAT"/>
    <property type="match status" value="1"/>
</dbReference>
<dbReference type="GO" id="GO:0019903">
    <property type="term" value="F:protein phosphatase binding"/>
    <property type="evidence" value="ECO:0007669"/>
    <property type="project" value="TreeGrafter"/>
</dbReference>
<keyword evidence="4 6" id="KW-0505">Motor protein</keyword>
<evidence type="ECO:0000256" key="3">
    <source>
        <dbReference type="ARBA" id="ARBA00023123"/>
    </source>
</evidence>
<feature type="region of interest" description="Disordered" evidence="7">
    <location>
        <begin position="1589"/>
        <end position="1609"/>
    </location>
</feature>
<sequence length="1609" mass="178747">MEIDQCLLESLPIGQRQRLVRRMRCEQIRAYYEREKSLQRQQGGVKVRALPTHRKKHHVRFRPADIIQDAIVHHNDKEVLRLLKEGVDPNTPISSGGSLLHLVRYAGVNVLLQDINGNISLDYAIEGTETSYILRKHLEENGVDVSSMHAMKIQRPSTMLSDVRQLVASGGSLNQPNEEGITLLHIACASGYREVVSVLLQSGADPHPADNNFWTPLHLAAKYGQVTHNSIIIYLIFYFMSLDIAVSEPIADMLLNAEESWQQRLKDPSAPLPSTDQRYDSGSHDLNTPVKNLNPLGIPIAKRDSLLEKCAMFREAAGALRRQPSQDNGLDSPFGSGASKLEQVKLMPPAPNDDLASLSELTDSSLLYEMQKRFGNDQIYTYIGHILLLVNPNKELPIYSTLVSQLYLSSTGRLCSSLPPHIFSSAERAYHMMQQEKRPQCFILSGESGSGKTEACKHIVRHLTARSSTKGFMLEPRMKHVNCVLEAFGHAKTQRNSNSSRFIKLLTIQYCDKRRTPLRAHVYTYMLEKSRLVHLPAQQHSFKIFYLMAEGLSAEEKSALYLNNVLAHRYAAVMGENPPVATASTQSREHLAAVKQALRALSFNKQEVDSVFTLLSAVLHIGDLRFTALTDADTAFPSDLQLLERVAGLLQVSSSDLSTALTSDVQYFKGDVITRRHTVEMSEQYRDQLAKAIYGRLFSYLVNNINDYLQGQDDTIRYSGVWCLCLDIGILDIFGFEEFQKNGFEQLCVNMTNERLRQYVSEVLFQQEQAECLQEGIAMENARSPRNHPAILDFFFQKPQGLLCVLDEESQSLRPLEQTLYKRLSAQLDSNQIHGLSLTTKDGNGNPPPKDQGPAFIVSHYAGQVCVCMRFICLTSSCIIASCFQILKKKGSSSFLQRLERCGPTTVAVQLRNTLSELVSKLQACTPHFVECVRPNSSCQPDNFDSFHVSTQLQYIGVLEMVRMIRYGYPVRLSFPGFLSRYKDLVVPTLGDKKKLSPEEKCRSVLQQSKLQGWQMGSSKVFLRYWQADQLNDRCYQLHKKIITCQKVVRGWLARQRVNRRLSLQHKEECGVQHFLQGAEDMGLRTYDQLVIQNASDIARENDRLRCHGNRSEKSTKVHEGPANGGSRVIRHFRSSSVPTPLAIENMVHSSANPPIKPALQQVVHINEDGAGGGGLSSPRKQPPPKPKRDPNTRLSASYEAVSAGLTMAAKEYPAGKSFLLDSLSKPRPHSDDYTTMRKVPPPKPKRSPNTKLTGSYEEINAVAPQLHQLRPADVKLALLSRGGGFGGLMQRAASIDAPQGVALSLFKGQDEEDIYIEMLGSQQRARSLQEPPDSPEQADSEAVYEEMKYYPSEDGGALGLNLLGLGTSPPQSAETKRLHGKDGSCDIPAPFPNLLPHRPPLLVFPPSPVTCSPASDESPLTPLEVKKLPVFETNLNYATGPDSPLSPQYARQRADSSPSLTVLMPEKKSTPPLTPPPPPPSAPPPPYRPPSHFPFPPEANFLALTRAASVTGSSDSSKTSSQRTGGEPQGKPPPYSPVKVSRPEPRRAHSCSSSPLLFNPANGRPLTSPLDELSTLFSSGRSLLRKSGRKMRDGGLSVDTHSSCTYTL</sequence>
<dbReference type="PROSITE" id="PS50297">
    <property type="entry name" value="ANK_REP_REGION"/>
    <property type="match status" value="1"/>
</dbReference>
<dbReference type="GO" id="GO:0005654">
    <property type="term" value="C:nucleoplasm"/>
    <property type="evidence" value="ECO:0007669"/>
    <property type="project" value="TreeGrafter"/>
</dbReference>
<dbReference type="Gene3D" id="1.10.10.820">
    <property type="match status" value="1"/>
</dbReference>
<dbReference type="InterPro" id="IPR001609">
    <property type="entry name" value="Myosin_head_motor_dom-like"/>
</dbReference>
<dbReference type="GO" id="GO:0048471">
    <property type="term" value="C:perinuclear region of cytoplasm"/>
    <property type="evidence" value="ECO:0007669"/>
    <property type="project" value="TreeGrafter"/>
</dbReference>
<evidence type="ECO:0000256" key="6">
    <source>
        <dbReference type="PROSITE-ProRule" id="PRU00782"/>
    </source>
</evidence>
<feature type="compositionally biased region" description="Polar residues" evidence="7">
    <location>
        <begin position="1600"/>
        <end position="1609"/>
    </location>
</feature>
<dbReference type="STRING" id="303518.ENSPNYP00000026931"/>
<accession>A0A3B4H0B0</accession>
<dbReference type="Ensembl" id="ENSPNYT00000027591.1">
    <property type="protein sequence ID" value="ENSPNYP00000026931.1"/>
    <property type="gene ID" value="ENSPNYG00000020218.1"/>
</dbReference>
<dbReference type="GO" id="GO:0003774">
    <property type="term" value="F:cytoskeletal motor activity"/>
    <property type="evidence" value="ECO:0007669"/>
    <property type="project" value="UniProtKB-UniRule"/>
</dbReference>
<keyword evidence="2 6" id="KW-0067">ATP-binding</keyword>
<evidence type="ECO:0000259" key="8">
    <source>
        <dbReference type="PROSITE" id="PS51456"/>
    </source>
</evidence>
<dbReference type="Gene3D" id="1.20.58.530">
    <property type="match status" value="1"/>
</dbReference>
<dbReference type="GeneTree" id="ENSGT00940000158920"/>
<dbReference type="InterPro" id="IPR027417">
    <property type="entry name" value="P-loop_NTPase"/>
</dbReference>
<dbReference type="GO" id="GO:0048812">
    <property type="term" value="P:neuron projection morphogenesis"/>
    <property type="evidence" value="ECO:0007669"/>
    <property type="project" value="TreeGrafter"/>
</dbReference>
<dbReference type="Gene3D" id="1.20.120.720">
    <property type="entry name" value="Myosin VI head, motor domain, U50 subdomain"/>
    <property type="match status" value="1"/>
</dbReference>
<keyword evidence="1 6" id="KW-0547">Nucleotide-binding</keyword>
<feature type="region of interest" description="Disordered" evidence="7">
    <location>
        <begin position="1107"/>
        <end position="1129"/>
    </location>
</feature>
<dbReference type="SUPFAM" id="SSF52540">
    <property type="entry name" value="P-loop containing nucleoside triphosphate hydrolases"/>
    <property type="match status" value="1"/>
</dbReference>
<feature type="region of interest" description="Actin-binding" evidence="6">
    <location>
        <begin position="915"/>
        <end position="937"/>
    </location>
</feature>
<dbReference type="Pfam" id="PF12796">
    <property type="entry name" value="Ank_2"/>
    <property type="match status" value="1"/>
</dbReference>
<protein>
    <submittedName>
        <fullName evidence="9">Myosin XVI</fullName>
    </submittedName>
</protein>
<dbReference type="PANTHER" id="PTHR47335">
    <property type="entry name" value="UNCONVENTIONAL MYOSIN-XVI"/>
    <property type="match status" value="1"/>
</dbReference>
<dbReference type="InterPro" id="IPR000048">
    <property type="entry name" value="IQ_motif_EF-hand-BS"/>
</dbReference>
<feature type="binding site" evidence="6">
    <location>
        <begin position="446"/>
        <end position="453"/>
    </location>
    <ligand>
        <name>ATP</name>
        <dbReference type="ChEBI" id="CHEBI:30616"/>
    </ligand>
</feature>
<dbReference type="PRINTS" id="PR00193">
    <property type="entry name" value="MYOSINHEAVY"/>
</dbReference>
<dbReference type="Gene3D" id="3.40.850.10">
    <property type="entry name" value="Kinesin motor domain"/>
    <property type="match status" value="1"/>
</dbReference>
<dbReference type="Gene3D" id="1.25.40.20">
    <property type="entry name" value="Ankyrin repeat-containing domain"/>
    <property type="match status" value="2"/>
</dbReference>
<feature type="repeat" description="ANK" evidence="5">
    <location>
        <begin position="179"/>
        <end position="211"/>
    </location>
</feature>
<proteinExistence type="inferred from homology"/>
<dbReference type="InterPro" id="IPR036770">
    <property type="entry name" value="Ankyrin_rpt-contain_sf"/>
</dbReference>
<dbReference type="InterPro" id="IPR002110">
    <property type="entry name" value="Ankyrin_rpt"/>
</dbReference>
<feature type="region of interest" description="Disordered" evidence="7">
    <location>
        <begin position="1438"/>
        <end position="1567"/>
    </location>
</feature>
<keyword evidence="5" id="KW-0040">ANK repeat</keyword>
<feature type="compositionally biased region" description="Low complexity" evidence="7">
    <location>
        <begin position="1510"/>
        <end position="1525"/>
    </location>
</feature>
<feature type="region of interest" description="Disordered" evidence="7">
    <location>
        <begin position="1167"/>
        <end position="1194"/>
    </location>
</feature>
<dbReference type="PROSITE" id="PS50096">
    <property type="entry name" value="IQ"/>
    <property type="match status" value="1"/>
</dbReference>
<dbReference type="InterPro" id="IPR052838">
    <property type="entry name" value="Myosin-XVI"/>
</dbReference>
<dbReference type="Pfam" id="PF00063">
    <property type="entry name" value="Myosin_head"/>
    <property type="match status" value="1"/>
</dbReference>
<dbReference type="InterPro" id="IPR036961">
    <property type="entry name" value="Kinesin_motor_dom_sf"/>
</dbReference>
<dbReference type="SUPFAM" id="SSF48403">
    <property type="entry name" value="Ankyrin repeat"/>
    <property type="match status" value="1"/>
</dbReference>
<dbReference type="SMART" id="SM00015">
    <property type="entry name" value="IQ"/>
    <property type="match status" value="1"/>
</dbReference>
<dbReference type="GO" id="GO:0016459">
    <property type="term" value="C:myosin complex"/>
    <property type="evidence" value="ECO:0007669"/>
    <property type="project" value="UniProtKB-KW"/>
</dbReference>
<feature type="domain" description="Myosin motor" evidence="8">
    <location>
        <begin position="350"/>
        <end position="1036"/>
    </location>
</feature>
<keyword evidence="3 6" id="KW-0518">Myosin</keyword>